<evidence type="ECO:0000313" key="3">
    <source>
        <dbReference type="RefSeq" id="XP_056687098.1"/>
    </source>
</evidence>
<gene>
    <name evidence="3" type="primary">LOC130462575</name>
</gene>
<proteinExistence type="predicted"/>
<accession>A0ABM3QUR7</accession>
<protein>
    <submittedName>
        <fullName evidence="3">Uncharacterized protein isoform X2</fullName>
    </submittedName>
</protein>
<organism evidence="2 3">
    <name type="scientific">Spinacia oleracea</name>
    <name type="common">Spinach</name>
    <dbReference type="NCBI Taxonomy" id="3562"/>
    <lineage>
        <taxon>Eukaryota</taxon>
        <taxon>Viridiplantae</taxon>
        <taxon>Streptophyta</taxon>
        <taxon>Embryophyta</taxon>
        <taxon>Tracheophyta</taxon>
        <taxon>Spermatophyta</taxon>
        <taxon>Magnoliopsida</taxon>
        <taxon>eudicotyledons</taxon>
        <taxon>Gunneridae</taxon>
        <taxon>Pentapetalae</taxon>
        <taxon>Caryophyllales</taxon>
        <taxon>Chenopodiaceae</taxon>
        <taxon>Chenopodioideae</taxon>
        <taxon>Anserineae</taxon>
        <taxon>Spinacia</taxon>
    </lineage>
</organism>
<reference evidence="3" key="2">
    <citation type="submission" date="2025-08" db="UniProtKB">
        <authorList>
            <consortium name="RefSeq"/>
        </authorList>
    </citation>
    <scope>IDENTIFICATION</scope>
    <source>
        <tissue evidence="3">Leaf</tissue>
    </source>
</reference>
<sequence>MVGFLNQLVDILALEWVIRLWYAIVGLAAQLNCKSLKEQFAGTQLPSAERPETTQKYVAQKEFKSKSRDRVLGFEGGITLKEKSGQPSRVELQSKLNEANKQKHVLTNRVDTVQEENNALKSRMSSVEDELNELNALKKCSYNAFQEMTL</sequence>
<dbReference type="GeneID" id="130462575"/>
<name>A0ABM3QUR7_SPIOL</name>
<keyword evidence="2" id="KW-1185">Reference proteome</keyword>
<dbReference type="Proteomes" id="UP000813463">
    <property type="component" value="Chromosome 6"/>
</dbReference>
<reference evidence="2" key="1">
    <citation type="journal article" date="2021" name="Nat. Commun.">
        <title>Genomic analyses provide insights into spinach domestication and the genetic basis of agronomic traits.</title>
        <authorList>
            <person name="Cai X."/>
            <person name="Sun X."/>
            <person name="Xu C."/>
            <person name="Sun H."/>
            <person name="Wang X."/>
            <person name="Ge C."/>
            <person name="Zhang Z."/>
            <person name="Wang Q."/>
            <person name="Fei Z."/>
            <person name="Jiao C."/>
            <person name="Wang Q."/>
        </authorList>
    </citation>
    <scope>NUCLEOTIDE SEQUENCE [LARGE SCALE GENOMIC DNA]</scope>
    <source>
        <strain evidence="2">cv. Varoflay</strain>
    </source>
</reference>
<feature type="coiled-coil region" evidence="1">
    <location>
        <begin position="89"/>
        <end position="137"/>
    </location>
</feature>
<dbReference type="RefSeq" id="XP_056687098.1">
    <property type="nucleotide sequence ID" value="XM_056831120.1"/>
</dbReference>
<evidence type="ECO:0000256" key="1">
    <source>
        <dbReference type="SAM" id="Coils"/>
    </source>
</evidence>
<evidence type="ECO:0000313" key="2">
    <source>
        <dbReference type="Proteomes" id="UP000813463"/>
    </source>
</evidence>
<keyword evidence="1" id="KW-0175">Coiled coil</keyword>